<dbReference type="EMBL" id="JAWZYT010006600">
    <property type="protein sequence ID" value="KAK4287889.1"/>
    <property type="molecule type" value="Genomic_DNA"/>
</dbReference>
<dbReference type="Proteomes" id="UP001292094">
    <property type="component" value="Unassembled WGS sequence"/>
</dbReference>
<feature type="compositionally biased region" description="Basic residues" evidence="1">
    <location>
        <begin position="1"/>
        <end position="11"/>
    </location>
</feature>
<feature type="compositionally biased region" description="Basic and acidic residues" evidence="1">
    <location>
        <begin position="25"/>
        <end position="35"/>
    </location>
</feature>
<evidence type="ECO:0000256" key="1">
    <source>
        <dbReference type="SAM" id="MobiDB-lite"/>
    </source>
</evidence>
<organism evidence="2 3">
    <name type="scientific">Petrolisthes manimaculis</name>
    <dbReference type="NCBI Taxonomy" id="1843537"/>
    <lineage>
        <taxon>Eukaryota</taxon>
        <taxon>Metazoa</taxon>
        <taxon>Ecdysozoa</taxon>
        <taxon>Arthropoda</taxon>
        <taxon>Crustacea</taxon>
        <taxon>Multicrustacea</taxon>
        <taxon>Malacostraca</taxon>
        <taxon>Eumalacostraca</taxon>
        <taxon>Eucarida</taxon>
        <taxon>Decapoda</taxon>
        <taxon>Pleocyemata</taxon>
        <taxon>Anomura</taxon>
        <taxon>Galatheoidea</taxon>
        <taxon>Porcellanidae</taxon>
        <taxon>Petrolisthes</taxon>
    </lineage>
</organism>
<name>A0AAE1ND68_9EUCA</name>
<evidence type="ECO:0000313" key="2">
    <source>
        <dbReference type="EMBL" id="KAK4287889.1"/>
    </source>
</evidence>
<comment type="caution">
    <text evidence="2">The sequence shown here is derived from an EMBL/GenBank/DDBJ whole genome shotgun (WGS) entry which is preliminary data.</text>
</comment>
<protein>
    <submittedName>
        <fullName evidence="2">Uncharacterized protein</fullName>
    </submittedName>
</protein>
<sequence length="103" mass="11504">MSPSRKSKRQIKPTAKLDGFIYDDGTEKDNDGEPRRSRRTPKLSEKLLTYMTDKSQTSKATTTTTTTTTTTPRRTSQKSTTTKTTARKQTGMLQVLQSVTVSV</sequence>
<proteinExistence type="predicted"/>
<reference evidence="2" key="1">
    <citation type="submission" date="2023-11" db="EMBL/GenBank/DDBJ databases">
        <title>Genome assemblies of two species of porcelain crab, Petrolisthes cinctipes and Petrolisthes manimaculis (Anomura: Porcellanidae).</title>
        <authorList>
            <person name="Angst P."/>
        </authorList>
    </citation>
    <scope>NUCLEOTIDE SEQUENCE</scope>
    <source>
        <strain evidence="2">PB745_02</strain>
        <tissue evidence="2">Gill</tissue>
    </source>
</reference>
<gene>
    <name evidence="2" type="ORF">Pmani_039057</name>
</gene>
<feature type="compositionally biased region" description="Low complexity" evidence="1">
    <location>
        <begin position="54"/>
        <end position="90"/>
    </location>
</feature>
<keyword evidence="3" id="KW-1185">Reference proteome</keyword>
<dbReference type="AlphaFoldDB" id="A0AAE1ND68"/>
<evidence type="ECO:0000313" key="3">
    <source>
        <dbReference type="Proteomes" id="UP001292094"/>
    </source>
</evidence>
<accession>A0AAE1ND68</accession>
<feature type="region of interest" description="Disordered" evidence="1">
    <location>
        <begin position="1"/>
        <end position="92"/>
    </location>
</feature>